<reference evidence="1" key="1">
    <citation type="submission" date="2018-08" db="EMBL/GenBank/DDBJ databases">
        <title>Identification of Burkholderia cepacia strains that express a Burkholderia pseudomallei-like capsular polysaccharide.</title>
        <authorList>
            <person name="Burtnick M.N."/>
            <person name="Vongsouvath M."/>
            <person name="Newton P."/>
            <person name="Wuthiekanun V."/>
            <person name="Limmathurotsakul D."/>
            <person name="Brett P.J."/>
            <person name="Chantratita N."/>
            <person name="Dance D.A."/>
        </authorList>
    </citation>
    <scope>NUCLEOTIDE SEQUENCE</scope>
    <source>
        <strain evidence="1">SBXCC001</strain>
    </source>
</reference>
<dbReference type="AlphaFoldDB" id="A0AAW9CRF6"/>
<dbReference type="Proteomes" id="UP001272137">
    <property type="component" value="Unassembled WGS sequence"/>
</dbReference>
<organism evidence="1 2">
    <name type="scientific">Burkholderia thailandensis</name>
    <dbReference type="NCBI Taxonomy" id="57975"/>
    <lineage>
        <taxon>Bacteria</taxon>
        <taxon>Pseudomonadati</taxon>
        <taxon>Pseudomonadota</taxon>
        <taxon>Betaproteobacteria</taxon>
        <taxon>Burkholderiales</taxon>
        <taxon>Burkholderiaceae</taxon>
        <taxon>Burkholderia</taxon>
        <taxon>pseudomallei group</taxon>
    </lineage>
</organism>
<comment type="caution">
    <text evidence="1">The sequence shown here is derived from an EMBL/GenBank/DDBJ whole genome shotgun (WGS) entry which is preliminary data.</text>
</comment>
<gene>
    <name evidence="1" type="ORF">C7S16_4673</name>
</gene>
<sequence>MANRIGSVLNSIETAILSRTRGALKCAGPAATRARRSRRRQPTT</sequence>
<evidence type="ECO:0000313" key="1">
    <source>
        <dbReference type="EMBL" id="MDW9251194.1"/>
    </source>
</evidence>
<dbReference type="EMBL" id="QXCT01000001">
    <property type="protein sequence ID" value="MDW9251194.1"/>
    <property type="molecule type" value="Genomic_DNA"/>
</dbReference>
<accession>A0AAW9CRF6</accession>
<protein>
    <submittedName>
        <fullName evidence="1">Uncharacterized protein</fullName>
    </submittedName>
</protein>
<proteinExistence type="predicted"/>
<evidence type="ECO:0000313" key="2">
    <source>
        <dbReference type="Proteomes" id="UP001272137"/>
    </source>
</evidence>
<name>A0AAW9CRF6_BURTH</name>